<proteinExistence type="predicted"/>
<accession>A0A087H231</accession>
<gene>
    <name evidence="1" type="ordered locus">AALP_Aa4g089000</name>
</gene>
<reference evidence="2" key="1">
    <citation type="journal article" date="2015" name="Nat. Plants">
        <title>Genome expansion of Arabis alpina linked with retrotransposition and reduced symmetric DNA methylation.</title>
        <authorList>
            <person name="Willing E.M."/>
            <person name="Rawat V."/>
            <person name="Mandakova T."/>
            <person name="Maumus F."/>
            <person name="James G.V."/>
            <person name="Nordstroem K.J."/>
            <person name="Becker C."/>
            <person name="Warthmann N."/>
            <person name="Chica C."/>
            <person name="Szarzynska B."/>
            <person name="Zytnicki M."/>
            <person name="Albani M.C."/>
            <person name="Kiefer C."/>
            <person name="Bergonzi S."/>
            <person name="Castaings L."/>
            <person name="Mateos J.L."/>
            <person name="Berns M.C."/>
            <person name="Bujdoso N."/>
            <person name="Piofczyk T."/>
            <person name="de Lorenzo L."/>
            <person name="Barrero-Sicilia C."/>
            <person name="Mateos I."/>
            <person name="Piednoel M."/>
            <person name="Hagmann J."/>
            <person name="Chen-Min-Tao R."/>
            <person name="Iglesias-Fernandez R."/>
            <person name="Schuster S.C."/>
            <person name="Alonso-Blanco C."/>
            <person name="Roudier F."/>
            <person name="Carbonero P."/>
            <person name="Paz-Ares J."/>
            <person name="Davis S.J."/>
            <person name="Pecinka A."/>
            <person name="Quesneville H."/>
            <person name="Colot V."/>
            <person name="Lysak M.A."/>
            <person name="Weigel D."/>
            <person name="Coupland G."/>
            <person name="Schneeberger K."/>
        </authorList>
    </citation>
    <scope>NUCLEOTIDE SEQUENCE [LARGE SCALE GENOMIC DNA]</scope>
    <source>
        <strain evidence="2">cv. Pajares</strain>
    </source>
</reference>
<keyword evidence="2" id="KW-1185">Reference proteome</keyword>
<evidence type="ECO:0000313" key="2">
    <source>
        <dbReference type="Proteomes" id="UP000029120"/>
    </source>
</evidence>
<evidence type="ECO:0000313" key="1">
    <source>
        <dbReference type="EMBL" id="KFK36183.1"/>
    </source>
</evidence>
<dbReference type="EMBL" id="CM002872">
    <property type="protein sequence ID" value="KFK36183.1"/>
    <property type="molecule type" value="Genomic_DNA"/>
</dbReference>
<dbReference type="AlphaFoldDB" id="A0A087H231"/>
<dbReference type="Gramene" id="KFK36183">
    <property type="protein sequence ID" value="KFK36183"/>
    <property type="gene ID" value="AALP_AA4G089000"/>
</dbReference>
<organism evidence="1 2">
    <name type="scientific">Arabis alpina</name>
    <name type="common">Alpine rock-cress</name>
    <dbReference type="NCBI Taxonomy" id="50452"/>
    <lineage>
        <taxon>Eukaryota</taxon>
        <taxon>Viridiplantae</taxon>
        <taxon>Streptophyta</taxon>
        <taxon>Embryophyta</taxon>
        <taxon>Tracheophyta</taxon>
        <taxon>Spermatophyta</taxon>
        <taxon>Magnoliopsida</taxon>
        <taxon>eudicotyledons</taxon>
        <taxon>Gunneridae</taxon>
        <taxon>Pentapetalae</taxon>
        <taxon>rosids</taxon>
        <taxon>malvids</taxon>
        <taxon>Brassicales</taxon>
        <taxon>Brassicaceae</taxon>
        <taxon>Arabideae</taxon>
        <taxon>Arabis</taxon>
    </lineage>
</organism>
<dbReference type="Proteomes" id="UP000029120">
    <property type="component" value="Chromosome 4"/>
</dbReference>
<name>A0A087H231_ARAAL</name>
<protein>
    <submittedName>
        <fullName evidence="1">Uncharacterized protein</fullName>
    </submittedName>
</protein>
<sequence length="56" mass="6477">MIYTKDRHGNASQVRLFSVTKLGIIIPFRRKSVENHHLSLVPVMHHLSDTNIFSFS</sequence>